<dbReference type="OrthoDB" id="8004290at2"/>
<dbReference type="Proteomes" id="UP000061432">
    <property type="component" value="Plasmid pMaq22A_1p"/>
</dbReference>
<feature type="region of interest" description="Disordered" evidence="1">
    <location>
        <begin position="36"/>
        <end position="83"/>
    </location>
</feature>
<organism evidence="2 3">
    <name type="scientific">Methylobacterium aquaticum</name>
    <dbReference type="NCBI Taxonomy" id="270351"/>
    <lineage>
        <taxon>Bacteria</taxon>
        <taxon>Pseudomonadati</taxon>
        <taxon>Pseudomonadota</taxon>
        <taxon>Alphaproteobacteria</taxon>
        <taxon>Hyphomicrobiales</taxon>
        <taxon>Methylobacteriaceae</taxon>
        <taxon>Methylobacterium</taxon>
    </lineage>
</organism>
<reference evidence="3" key="2">
    <citation type="submission" date="2015-01" db="EMBL/GenBank/DDBJ databases">
        <title>Complete genome sequence of Methylobacterium aquaticum strain 22A.</title>
        <authorList>
            <person name="Tani A."/>
            <person name="Ogura Y."/>
            <person name="Hayashi T."/>
        </authorList>
    </citation>
    <scope>NUCLEOTIDE SEQUENCE [LARGE SCALE GENOMIC DNA]</scope>
    <source>
        <strain evidence="3">MA-22A</strain>
        <plasmid evidence="3">Plasmid pMaq22A_1p DNA</plasmid>
    </source>
</reference>
<reference evidence="2 3" key="1">
    <citation type="journal article" date="2015" name="Genome Announc.">
        <title>Complete Genome Sequence of Methylobacterium aquaticum Strain 22A, Isolated from Racomitrium japonicum Moss.</title>
        <authorList>
            <person name="Tani A."/>
            <person name="Ogura Y."/>
            <person name="Hayashi T."/>
            <person name="Kimbara K."/>
        </authorList>
    </citation>
    <scope>NUCLEOTIDE SEQUENCE [LARGE SCALE GENOMIC DNA]</scope>
    <source>
        <strain evidence="2 3">MA-22A</strain>
        <plasmid evidence="3">Plasmid pMaq22A_1p DNA</plasmid>
    </source>
</reference>
<geneLocation type="plasmid" evidence="3">
    <name>pMaq22A_1p DNA</name>
</geneLocation>
<feature type="region of interest" description="Disordered" evidence="1">
    <location>
        <begin position="143"/>
        <end position="175"/>
    </location>
</feature>
<evidence type="ECO:0000256" key="1">
    <source>
        <dbReference type="SAM" id="MobiDB-lite"/>
    </source>
</evidence>
<dbReference type="KEGG" id="maqu:Maq22A_1p35865"/>
<keyword evidence="2" id="KW-0614">Plasmid</keyword>
<dbReference type="PATRIC" id="fig|270351.10.peg.6464"/>
<evidence type="ECO:0000313" key="2">
    <source>
        <dbReference type="EMBL" id="BAQ49393.1"/>
    </source>
</evidence>
<sequence length="175" mass="19022">MPKVRVLGPVDDEERTALLKLLAEAGCEVVDEEVAVVEPDEGEDDEGEDGEHVEDPVAPEDGEPAPADDEAPAGRAETPDEDLGVIVLSPDCLADEELGRVMQRAAAQGRRVIGIWPPRTQDETLPRAFEDYGGDTVPWDAGSLRGALPPRNAKPEWLKPDAQPRAERQTKRNKC</sequence>
<accession>A0A0C6FLY8</accession>
<feature type="compositionally biased region" description="Acidic residues" evidence="1">
    <location>
        <begin position="36"/>
        <end position="71"/>
    </location>
</feature>
<dbReference type="AlphaFoldDB" id="A0A0C6FLY8"/>
<name>A0A0C6FLY8_9HYPH</name>
<dbReference type="EMBL" id="AP014705">
    <property type="protein sequence ID" value="BAQ49393.1"/>
    <property type="molecule type" value="Genomic_DNA"/>
</dbReference>
<evidence type="ECO:0000313" key="3">
    <source>
        <dbReference type="Proteomes" id="UP000061432"/>
    </source>
</evidence>
<proteinExistence type="predicted"/>
<dbReference type="RefSeq" id="WP_060850452.1">
    <property type="nucleotide sequence ID" value="NZ_AP014705.1"/>
</dbReference>
<gene>
    <name evidence="2" type="ORF">Maq22A_1p35865</name>
</gene>
<feature type="compositionally biased region" description="Basic and acidic residues" evidence="1">
    <location>
        <begin position="153"/>
        <end position="175"/>
    </location>
</feature>
<protein>
    <submittedName>
        <fullName evidence="2">Uncharacterized protein</fullName>
    </submittedName>
</protein>